<evidence type="ECO:0000313" key="2">
    <source>
        <dbReference type="Proteomes" id="UP000231034"/>
    </source>
</evidence>
<organism evidence="1 2">
    <name type="scientific">Candidatus Nealsonbacteria bacterium CG_4_9_14_3_um_filter_37_13</name>
    <dbReference type="NCBI Taxonomy" id="1974695"/>
    <lineage>
        <taxon>Bacteria</taxon>
        <taxon>Candidatus Nealsoniibacteriota</taxon>
    </lineage>
</organism>
<comment type="caution">
    <text evidence="1">The sequence shown here is derived from an EMBL/GenBank/DDBJ whole genome shotgun (WGS) entry which is preliminary data.</text>
</comment>
<reference evidence="2" key="1">
    <citation type="submission" date="2017-09" db="EMBL/GenBank/DDBJ databases">
        <title>Depth-based differentiation of microbial function through sediment-hosted aquifers and enrichment of novel symbionts in the deep terrestrial subsurface.</title>
        <authorList>
            <person name="Probst A.J."/>
            <person name="Ladd B."/>
            <person name="Jarett J.K."/>
            <person name="Geller-Mcgrath D.E."/>
            <person name="Sieber C.M.K."/>
            <person name="Emerson J.B."/>
            <person name="Anantharaman K."/>
            <person name="Thomas B.C."/>
            <person name="Malmstrom R."/>
            <person name="Stieglmeier M."/>
            <person name="Klingl A."/>
            <person name="Woyke T."/>
            <person name="Ryan C.M."/>
            <person name="Banfield J.F."/>
        </authorList>
    </citation>
    <scope>NUCLEOTIDE SEQUENCE [LARGE SCALE GENOMIC DNA]</scope>
</reference>
<sequence>MTREQQKKIVREFKERWGEDFPLRSKYIEDFKIPHHMIAPELTREEFKKLWNELVEEIEKEDKKIQSKE</sequence>
<proteinExistence type="predicted"/>
<dbReference type="Proteomes" id="UP000231034">
    <property type="component" value="Unassembled WGS sequence"/>
</dbReference>
<dbReference type="EMBL" id="PFVR01000080">
    <property type="protein sequence ID" value="PJA84109.1"/>
    <property type="molecule type" value="Genomic_DNA"/>
</dbReference>
<dbReference type="AlphaFoldDB" id="A0A2M7Z4L5"/>
<protein>
    <submittedName>
        <fullName evidence="1">Uncharacterized protein</fullName>
    </submittedName>
</protein>
<accession>A0A2M7Z4L5</accession>
<name>A0A2M7Z4L5_9BACT</name>
<gene>
    <name evidence="1" type="ORF">CO145_02290</name>
</gene>
<evidence type="ECO:0000313" key="1">
    <source>
        <dbReference type="EMBL" id="PJA84109.1"/>
    </source>
</evidence>